<keyword evidence="7 9" id="KW-0472">Membrane</keyword>
<comment type="pathway">
    <text evidence="2">Protein modification; protein glycosylation.</text>
</comment>
<proteinExistence type="inferred from homology"/>
<evidence type="ECO:0000256" key="7">
    <source>
        <dbReference type="ARBA" id="ARBA00023136"/>
    </source>
</evidence>
<feature type="transmembrane region" description="Helical" evidence="9">
    <location>
        <begin position="6"/>
        <end position="24"/>
    </location>
</feature>
<dbReference type="GO" id="GO:0006488">
    <property type="term" value="P:dolichol-linked oligosaccharide biosynthetic process"/>
    <property type="evidence" value="ECO:0007669"/>
    <property type="project" value="InterPro"/>
</dbReference>
<dbReference type="EMBL" id="GIIL01006853">
    <property type="protein sequence ID" value="NOV50579.1"/>
    <property type="molecule type" value="Transcribed_RNA"/>
</dbReference>
<name>A0A6M2DW67_XENCH</name>
<evidence type="ECO:0000256" key="6">
    <source>
        <dbReference type="ARBA" id="ARBA00022989"/>
    </source>
</evidence>
<dbReference type="PANTHER" id="PTHR13117">
    <property type="entry name" value="ENDOPLASMIC RETICULUM MULTISPAN TRANSMEMBRANE PROTEIN-RELATED"/>
    <property type="match status" value="1"/>
</dbReference>
<evidence type="ECO:0000256" key="8">
    <source>
        <dbReference type="ARBA" id="ARBA00045912"/>
    </source>
</evidence>
<dbReference type="InterPro" id="IPR007594">
    <property type="entry name" value="RFT1"/>
</dbReference>
<keyword evidence="6 9" id="KW-1133">Transmembrane helix</keyword>
<keyword evidence="4 9" id="KW-0812">Transmembrane</keyword>
<comment type="caution">
    <text evidence="9">Lacks conserved residue(s) required for the propagation of feature annotation.</text>
</comment>
<organism evidence="10">
    <name type="scientific">Xenopsylla cheopis</name>
    <name type="common">Oriental rat flea</name>
    <name type="synonym">Pulex cheopis</name>
    <dbReference type="NCBI Taxonomy" id="163159"/>
    <lineage>
        <taxon>Eukaryota</taxon>
        <taxon>Metazoa</taxon>
        <taxon>Ecdysozoa</taxon>
        <taxon>Arthropoda</taxon>
        <taxon>Hexapoda</taxon>
        <taxon>Insecta</taxon>
        <taxon>Pterygota</taxon>
        <taxon>Neoptera</taxon>
        <taxon>Endopterygota</taxon>
        <taxon>Siphonaptera</taxon>
        <taxon>Pulicidae</taxon>
        <taxon>Xenopsyllinae</taxon>
        <taxon>Xenopsylla</taxon>
    </lineage>
</organism>
<reference evidence="10" key="1">
    <citation type="submission" date="2020-03" db="EMBL/GenBank/DDBJ databases">
        <title>Transcriptomic Profiling of the Digestive Tract of the Rat Flea, Xenopsylla cheopis, Following Blood Feeding and Infection with Yersinia pestis.</title>
        <authorList>
            <person name="Bland D.M."/>
            <person name="Martens C.A."/>
            <person name="Virtaneva K."/>
            <person name="Kanakabandi K."/>
            <person name="Long D."/>
            <person name="Rosenke R."/>
            <person name="Saturday G.A."/>
            <person name="Hoyt F.H."/>
            <person name="Bruno D.P."/>
            <person name="Ribeiro J.M.C."/>
            <person name="Hinnebusch J."/>
        </authorList>
    </citation>
    <scope>NUCLEOTIDE SEQUENCE</scope>
</reference>
<comment type="function">
    <text evidence="8 9">Intramembrane glycolipid transporter that operates in the biosynthetic pathway of dolichol-linked oligosaccharides, the glycan precursors employed in protein asparagine (N)-glycosylation. The sequential addition of sugars to dolichol pyrophosphate produces dolichol-linked oligosaccharides containing fourteen sugars, including two GlcNAcs, nine mannoses and three glucoses. Once assembled, the oligosaccharide is transferred from the lipid to nascent proteins by oligosaccharyltransferases. The assembly of dolichol-linked oligosaccharides begins on the cytosolic side of the endoplasmic reticulum membrane and finishes in its lumen. RFT1 could mediate the translocation of the cytosolically oriented intermediate DolPP-GlcNAc2Man5, produced by ALG11, into the ER lumen where dolichol-linked oligosaccharides assembly continues. However, the intramembrane lipid transporter activity could not be confirmed in vitro.</text>
</comment>
<evidence type="ECO:0000313" key="10">
    <source>
        <dbReference type="EMBL" id="NOV50579.1"/>
    </source>
</evidence>
<evidence type="ECO:0000256" key="3">
    <source>
        <dbReference type="ARBA" id="ARBA00010288"/>
    </source>
</evidence>
<feature type="transmembrane region" description="Helical" evidence="9">
    <location>
        <begin position="77"/>
        <end position="97"/>
    </location>
</feature>
<keyword evidence="5" id="KW-0256">Endoplasmic reticulum</keyword>
<comment type="subcellular location">
    <subcellularLocation>
        <location evidence="1 9">Endoplasmic reticulum membrane</location>
        <topology evidence="1 9">Multi-pass membrane protein</topology>
    </subcellularLocation>
</comment>
<comment type="similarity">
    <text evidence="3 9">Belongs to the RFT1 family.</text>
</comment>
<feature type="transmembrane region" description="Helical" evidence="9">
    <location>
        <begin position="45"/>
        <end position="65"/>
    </location>
</feature>
<evidence type="ECO:0000256" key="9">
    <source>
        <dbReference type="RuleBase" id="RU365067"/>
    </source>
</evidence>
<dbReference type="PANTHER" id="PTHR13117:SF5">
    <property type="entry name" value="PROTEIN RFT1 HOMOLOG"/>
    <property type="match status" value="1"/>
</dbReference>
<accession>A0A6M2DW67</accession>
<dbReference type="GO" id="GO:0005789">
    <property type="term" value="C:endoplasmic reticulum membrane"/>
    <property type="evidence" value="ECO:0007669"/>
    <property type="project" value="UniProtKB-SubCell"/>
</dbReference>
<evidence type="ECO:0000256" key="2">
    <source>
        <dbReference type="ARBA" id="ARBA00004922"/>
    </source>
</evidence>
<dbReference type="AlphaFoldDB" id="A0A6M2DW67"/>
<evidence type="ECO:0000256" key="5">
    <source>
        <dbReference type="ARBA" id="ARBA00022824"/>
    </source>
</evidence>
<dbReference type="GO" id="GO:0034203">
    <property type="term" value="P:glycolipid translocation"/>
    <property type="evidence" value="ECO:0007669"/>
    <property type="project" value="TreeGrafter"/>
</dbReference>
<protein>
    <recommendedName>
        <fullName evidence="9">Protein RFT1 homolog</fullName>
    </recommendedName>
</protein>
<dbReference type="Pfam" id="PF04506">
    <property type="entry name" value="Rft-1"/>
    <property type="match status" value="1"/>
</dbReference>
<evidence type="ECO:0000256" key="1">
    <source>
        <dbReference type="ARBA" id="ARBA00004477"/>
    </source>
</evidence>
<sequence length="115" mass="13215">MSYIFTYIFGPVGFILANCLNMFVRICHSVHFIADRYKDTKQNPLYKIFPGRKFSACLILFGILLKISEEKLIPGQMLLHIAIGVICFAANLVVWGYENKNLILAGYTKFFKKNQ</sequence>
<evidence type="ECO:0000256" key="4">
    <source>
        <dbReference type="ARBA" id="ARBA00022692"/>
    </source>
</evidence>